<evidence type="ECO:0000256" key="1">
    <source>
        <dbReference type="SAM" id="MobiDB-lite"/>
    </source>
</evidence>
<feature type="compositionally biased region" description="Acidic residues" evidence="1">
    <location>
        <begin position="56"/>
        <end position="66"/>
    </location>
</feature>
<proteinExistence type="predicted"/>
<dbReference type="Proteomes" id="UP001634394">
    <property type="component" value="Unassembled WGS sequence"/>
</dbReference>
<evidence type="ECO:0000313" key="2">
    <source>
        <dbReference type="EMBL" id="KAL3851596.1"/>
    </source>
</evidence>
<sequence length="131" mass="15319">LMMSRGLYSMTLKIYKMTLMIYNMTLMIKKEIENAKQQDESGKSREENDRSNVELTNEEIESEEEGNNNQVISCRSVTDSGDDRMVVEDFVKITNNTNNCDENCTDIDKFKVAKRRRRRFNPVPSMKSSMR</sequence>
<dbReference type="EMBL" id="JBJQND010000015">
    <property type="protein sequence ID" value="KAL3851596.1"/>
    <property type="molecule type" value="Genomic_DNA"/>
</dbReference>
<dbReference type="AlphaFoldDB" id="A0ABD3US26"/>
<organism evidence="2 3">
    <name type="scientific">Sinanodonta woodiana</name>
    <name type="common">Chinese pond mussel</name>
    <name type="synonym">Anodonta woodiana</name>
    <dbReference type="NCBI Taxonomy" id="1069815"/>
    <lineage>
        <taxon>Eukaryota</taxon>
        <taxon>Metazoa</taxon>
        <taxon>Spiralia</taxon>
        <taxon>Lophotrochozoa</taxon>
        <taxon>Mollusca</taxon>
        <taxon>Bivalvia</taxon>
        <taxon>Autobranchia</taxon>
        <taxon>Heteroconchia</taxon>
        <taxon>Palaeoheterodonta</taxon>
        <taxon>Unionida</taxon>
        <taxon>Unionoidea</taxon>
        <taxon>Unionidae</taxon>
        <taxon>Unioninae</taxon>
        <taxon>Sinanodonta</taxon>
    </lineage>
</organism>
<feature type="compositionally biased region" description="Basic and acidic residues" evidence="1">
    <location>
        <begin position="34"/>
        <end position="52"/>
    </location>
</feature>
<gene>
    <name evidence="2" type="ORF">ACJMK2_015333</name>
</gene>
<evidence type="ECO:0000313" key="3">
    <source>
        <dbReference type="Proteomes" id="UP001634394"/>
    </source>
</evidence>
<keyword evidence="3" id="KW-1185">Reference proteome</keyword>
<accession>A0ABD3US26</accession>
<feature type="region of interest" description="Disordered" evidence="1">
    <location>
        <begin position="34"/>
        <end position="74"/>
    </location>
</feature>
<reference evidence="2 3" key="1">
    <citation type="submission" date="2024-11" db="EMBL/GenBank/DDBJ databases">
        <title>Chromosome-level genome assembly of the freshwater bivalve Anodonta woodiana.</title>
        <authorList>
            <person name="Chen X."/>
        </authorList>
    </citation>
    <scope>NUCLEOTIDE SEQUENCE [LARGE SCALE GENOMIC DNA]</scope>
    <source>
        <strain evidence="2">MN2024</strain>
        <tissue evidence="2">Gills</tissue>
    </source>
</reference>
<protein>
    <submittedName>
        <fullName evidence="2">Uncharacterized protein</fullName>
    </submittedName>
</protein>
<name>A0ABD3US26_SINWO</name>
<feature type="non-terminal residue" evidence="2">
    <location>
        <position position="1"/>
    </location>
</feature>
<comment type="caution">
    <text evidence="2">The sequence shown here is derived from an EMBL/GenBank/DDBJ whole genome shotgun (WGS) entry which is preliminary data.</text>
</comment>